<dbReference type="PIRSF" id="PIRSF016578">
    <property type="entry name" value="HsaA"/>
    <property type="match status" value="1"/>
</dbReference>
<dbReference type="Gene3D" id="1.10.540.10">
    <property type="entry name" value="Acyl-CoA dehydrogenase/oxidase, N-terminal domain"/>
    <property type="match status" value="1"/>
</dbReference>
<proteinExistence type="predicted"/>
<keyword evidence="4" id="KW-1185">Reference proteome</keyword>
<dbReference type="STRING" id="123320.SAMN06309945_1013"/>
<feature type="domain" description="Acyl-CoA dehydrogenase C-terminal" evidence="2">
    <location>
        <begin position="266"/>
        <end position="400"/>
    </location>
</feature>
<keyword evidence="1" id="KW-0560">Oxidoreductase</keyword>
<dbReference type="Gene3D" id="2.40.110.10">
    <property type="entry name" value="Butyryl-CoA Dehydrogenase, subunit A, domain 2"/>
    <property type="match status" value="1"/>
</dbReference>
<dbReference type="Proteomes" id="UP000190857">
    <property type="component" value="Unassembled WGS sequence"/>
</dbReference>
<dbReference type="SUPFAM" id="SSF47203">
    <property type="entry name" value="Acyl-CoA dehydrogenase C-terminal domain-like"/>
    <property type="match status" value="1"/>
</dbReference>
<dbReference type="SUPFAM" id="SSF56645">
    <property type="entry name" value="Acyl-CoA dehydrogenase NM domain-like"/>
    <property type="match status" value="1"/>
</dbReference>
<dbReference type="PANTHER" id="PTHR43884">
    <property type="entry name" value="ACYL-COA DEHYDROGENASE"/>
    <property type="match status" value="1"/>
</dbReference>
<dbReference type="InterPro" id="IPR009100">
    <property type="entry name" value="AcylCoA_DH/oxidase_NM_dom_sf"/>
</dbReference>
<dbReference type="AlphaFoldDB" id="A0A1T5IYW9"/>
<reference evidence="3 4" key="1">
    <citation type="submission" date="2017-02" db="EMBL/GenBank/DDBJ databases">
        <authorList>
            <person name="Peterson S.W."/>
        </authorList>
    </citation>
    <scope>NUCLEOTIDE SEQUENCE [LARGE SCALE GENOMIC DNA]</scope>
    <source>
        <strain evidence="3 4">VKM Ac-2059</strain>
    </source>
</reference>
<evidence type="ECO:0000256" key="1">
    <source>
        <dbReference type="ARBA" id="ARBA00023002"/>
    </source>
</evidence>
<dbReference type="Pfam" id="PF08028">
    <property type="entry name" value="Acyl-CoA_dh_2"/>
    <property type="match status" value="1"/>
</dbReference>
<dbReference type="GO" id="GO:0006552">
    <property type="term" value="P:L-leucine catabolic process"/>
    <property type="evidence" value="ECO:0007669"/>
    <property type="project" value="TreeGrafter"/>
</dbReference>
<dbReference type="Gene3D" id="1.20.140.10">
    <property type="entry name" value="Butyryl-CoA Dehydrogenase, subunit A, domain 3"/>
    <property type="match status" value="1"/>
</dbReference>
<dbReference type="InterPro" id="IPR046373">
    <property type="entry name" value="Acyl-CoA_Oxase/DH_mid-dom_sf"/>
</dbReference>
<dbReference type="PANTHER" id="PTHR43884:SF12">
    <property type="entry name" value="ISOVALERYL-COA DEHYDROGENASE, MITOCHONDRIAL-RELATED"/>
    <property type="match status" value="1"/>
</dbReference>
<protein>
    <submittedName>
        <fullName evidence="3">Acyl-CoA dehydrogenase</fullName>
    </submittedName>
</protein>
<dbReference type="GO" id="GO:0050660">
    <property type="term" value="F:flavin adenine dinucleotide binding"/>
    <property type="evidence" value="ECO:0007669"/>
    <property type="project" value="InterPro"/>
</dbReference>
<organism evidence="3 4">
    <name type="scientific">Okibacterium fritillariae</name>
    <dbReference type="NCBI Taxonomy" id="123320"/>
    <lineage>
        <taxon>Bacteria</taxon>
        <taxon>Bacillati</taxon>
        <taxon>Actinomycetota</taxon>
        <taxon>Actinomycetes</taxon>
        <taxon>Micrococcales</taxon>
        <taxon>Microbacteriaceae</taxon>
        <taxon>Okibacterium</taxon>
    </lineage>
</organism>
<evidence type="ECO:0000259" key="2">
    <source>
        <dbReference type="Pfam" id="PF08028"/>
    </source>
</evidence>
<dbReference type="InterPro" id="IPR037069">
    <property type="entry name" value="AcylCoA_DH/ox_N_sf"/>
</dbReference>
<gene>
    <name evidence="3" type="ORF">SAMN06309945_1013</name>
</gene>
<dbReference type="InterPro" id="IPR036250">
    <property type="entry name" value="AcylCo_DH-like_C"/>
</dbReference>
<name>A0A1T5IYW9_9MICO</name>
<accession>A0A1T5IYW9</accession>
<dbReference type="EMBL" id="FUZP01000001">
    <property type="protein sequence ID" value="SKC44387.1"/>
    <property type="molecule type" value="Genomic_DNA"/>
</dbReference>
<dbReference type="InterPro" id="IPR013107">
    <property type="entry name" value="Acyl-CoA_DH_C"/>
</dbReference>
<evidence type="ECO:0000313" key="3">
    <source>
        <dbReference type="EMBL" id="SKC44387.1"/>
    </source>
</evidence>
<evidence type="ECO:0000313" key="4">
    <source>
        <dbReference type="Proteomes" id="UP000190857"/>
    </source>
</evidence>
<dbReference type="GO" id="GO:0008470">
    <property type="term" value="F:3-methylbutanoyl-CoA dehydrogenase activity"/>
    <property type="evidence" value="ECO:0007669"/>
    <property type="project" value="TreeGrafter"/>
</dbReference>
<sequence length="436" mass="47884">MSADPSGLRRTANDWISMTTDTIEKPESTSTLSTPPTYADLAARFRPVFDRIRDTAVERETDRRLAHDEVSWLREAGFGRVRVPVEYGGLGASLSQLVELLVELGEADANLPQLWRGHHAFVESRLNSPERLDQKKWFDLIVGGAVIGNAQAERGPETASSALLEETPDGWRLTGEKYYSTGSIYADWIWTGAVYGGSQAGLAVRADQPAVTRLDDWDGFGQRLTGSGTTRFERAVIEPEHIVFANFDDERTQANITSFYQTVLLAALAGTGRAVLRDAVDFVRGRTRTFGVLGASRPADDPLVQRVIGKLSSLSATADALVRDVARALESNFDRFHAGEWSQDDYDETLITVFRAQQQVIATVLEATTLLFEVGGASATSSARQLDRHWRNARTLSSHNPAILRERAIGDYLLNGTRPVSAWSKRAEKAGTSAEG</sequence>